<dbReference type="Gene3D" id="3.40.50.300">
    <property type="entry name" value="P-loop containing nucleotide triphosphate hydrolases"/>
    <property type="match status" value="1"/>
</dbReference>
<dbReference type="AlphaFoldDB" id="A0A398DKV6"/>
<dbReference type="GO" id="GO:0005524">
    <property type="term" value="F:ATP binding"/>
    <property type="evidence" value="ECO:0007669"/>
    <property type="project" value="InterPro"/>
</dbReference>
<dbReference type="Pfam" id="PF13304">
    <property type="entry name" value="AAA_21"/>
    <property type="match status" value="1"/>
</dbReference>
<feature type="domain" description="ATPase AAA-type core" evidence="2">
    <location>
        <begin position="262"/>
        <end position="388"/>
    </location>
</feature>
<dbReference type="InterPro" id="IPR051396">
    <property type="entry name" value="Bact_Antivir_Def_Nuclease"/>
</dbReference>
<dbReference type="InterPro" id="IPR027417">
    <property type="entry name" value="P-loop_NTPase"/>
</dbReference>
<evidence type="ECO:0000259" key="1">
    <source>
        <dbReference type="Pfam" id="PF13175"/>
    </source>
</evidence>
<dbReference type="Pfam" id="PF13175">
    <property type="entry name" value="AAA_15"/>
    <property type="match status" value="1"/>
</dbReference>
<dbReference type="InterPro" id="IPR014592">
    <property type="entry name" value="P-loop_UCP034888"/>
</dbReference>
<organism evidence="3 4">
    <name type="scientific">Candidatus Cryosericum hinesii</name>
    <dbReference type="NCBI Taxonomy" id="2290915"/>
    <lineage>
        <taxon>Bacteria</taxon>
        <taxon>Pseudomonadati</taxon>
        <taxon>Caldisericota/Cryosericota group</taxon>
        <taxon>Candidatus Cryosericota</taxon>
        <taxon>Candidatus Cryosericia</taxon>
        <taxon>Candidatus Cryosericales</taxon>
        <taxon>Candidatus Cryosericaceae</taxon>
        <taxon>Candidatus Cryosericum</taxon>
    </lineage>
</organism>
<reference evidence="3 4" key="1">
    <citation type="submission" date="2018-09" db="EMBL/GenBank/DDBJ databases">
        <title>Discovery and Ecogenomic Context for Candidatus Cryosericales, a Global Caldiserica Order Active in Thawing Permafrost.</title>
        <authorList>
            <person name="Martinez M.A."/>
            <person name="Woodcroft B.J."/>
            <person name="Ignacio Espinoza J.C."/>
            <person name="Zayed A."/>
            <person name="Singleton C.M."/>
            <person name="Boyd J."/>
            <person name="Li Y.-F."/>
            <person name="Purvine S."/>
            <person name="Maughan H."/>
            <person name="Hodgkins S.B."/>
            <person name="Anderson D."/>
            <person name="Sederholm M."/>
            <person name="Temperton B."/>
            <person name="Saleska S.R."/>
            <person name="Tyson G.W."/>
            <person name="Rich V.I."/>
        </authorList>
    </citation>
    <scope>NUCLEOTIDE SEQUENCE [LARGE SCALE GENOMIC DNA]</scope>
    <source>
        <strain evidence="3 4">SMC3</strain>
    </source>
</reference>
<gene>
    <name evidence="3" type="ORF">SMC3_08380</name>
</gene>
<protein>
    <submittedName>
        <fullName evidence="3">DUF3696 domain-containing protein</fullName>
    </submittedName>
</protein>
<dbReference type="InterPro" id="IPR003959">
    <property type="entry name" value="ATPase_AAA_core"/>
</dbReference>
<evidence type="ECO:0000313" key="4">
    <source>
        <dbReference type="Proteomes" id="UP000266042"/>
    </source>
</evidence>
<dbReference type="SUPFAM" id="SSF52540">
    <property type="entry name" value="P-loop containing nucleoside triphosphate hydrolases"/>
    <property type="match status" value="1"/>
</dbReference>
<evidence type="ECO:0000259" key="2">
    <source>
        <dbReference type="Pfam" id="PF13304"/>
    </source>
</evidence>
<dbReference type="Proteomes" id="UP000266042">
    <property type="component" value="Unassembled WGS sequence"/>
</dbReference>
<dbReference type="InterPro" id="IPR041685">
    <property type="entry name" value="AAA_GajA/Old/RecF-like"/>
</dbReference>
<comment type="caution">
    <text evidence="3">The sequence shown here is derived from an EMBL/GenBank/DDBJ whole genome shotgun (WGS) entry which is preliminary data.</text>
</comment>
<proteinExistence type="predicted"/>
<dbReference type="EMBL" id="QXIW01000033">
    <property type="protein sequence ID" value="RIE11794.1"/>
    <property type="molecule type" value="Genomic_DNA"/>
</dbReference>
<dbReference type="PANTHER" id="PTHR43581">
    <property type="entry name" value="ATP/GTP PHOSPHATASE"/>
    <property type="match status" value="1"/>
</dbReference>
<dbReference type="PIRSF" id="PIRSF034888">
    <property type="entry name" value="P-loop_UCP034888"/>
    <property type="match status" value="1"/>
</dbReference>
<evidence type="ECO:0000313" key="3">
    <source>
        <dbReference type="EMBL" id="RIE11794.1"/>
    </source>
</evidence>
<sequence>MWMDRKSLSYAKWLEAISVEGFKSIRDRQHIALRPITVLAGPNSSGKSSFMQALLLIKQTQEEQANYGPLLLSGPQVTFRNYRELFWRHGEGSKPPVYSVGMMMVDDFWYQQSYKLGQKSGTDAEIVLSECEFHEEFRGKWEDCIFKRDSLVGVSDLPHFERHAFSRVQGPMKVTSEKGFMILEEQKPKRAADRTESWRPCVLHPMSPLADLLRDTIHLPGLRGNPAREYELAYSGGWSQESRRGSYPGSFLTYVAGLLYNWSNSKISDDVKKIARLNGYLLRLGFTSGINVKRVSDTAAEIQVQRVMSGHPDASDMVSIADVGLGLSQTLPVLVGLLAAHEGGLVHIEQPEIHLHPRAQYDLASIVADATKYTRARAVIETHSPLFILGIQTLVAEGKIKASDVSLNWFSRDKDGATSVTTTELDDRGRFGDWPEDFDEVSLLAEKEYMMAQMKLRGRGDHEA</sequence>
<feature type="domain" description="Endonuclease GajA/Old nuclease/RecF-like AAA" evidence="1">
    <location>
        <begin position="14"/>
        <end position="61"/>
    </location>
</feature>
<dbReference type="GO" id="GO:0016887">
    <property type="term" value="F:ATP hydrolysis activity"/>
    <property type="evidence" value="ECO:0007669"/>
    <property type="project" value="InterPro"/>
</dbReference>
<name>A0A398DKV6_9BACT</name>
<accession>A0A398DKV6</accession>
<dbReference type="PANTHER" id="PTHR43581:SF2">
    <property type="entry name" value="EXCINUCLEASE ATPASE SUBUNIT"/>
    <property type="match status" value="1"/>
</dbReference>